<reference evidence="2" key="1">
    <citation type="journal article" date="2019" name="Int. J. Syst. Evol. Microbiol.">
        <title>The Global Catalogue of Microorganisms (GCM) 10K type strain sequencing project: providing services to taxonomists for standard genome sequencing and annotation.</title>
        <authorList>
            <consortium name="The Broad Institute Genomics Platform"/>
            <consortium name="The Broad Institute Genome Sequencing Center for Infectious Disease"/>
            <person name="Wu L."/>
            <person name="Ma J."/>
        </authorList>
    </citation>
    <scope>NUCLEOTIDE SEQUENCE [LARGE SCALE GENOMIC DNA]</scope>
    <source>
        <strain evidence="2">CGMCC 4.1469</strain>
    </source>
</reference>
<keyword evidence="2" id="KW-1185">Reference proteome</keyword>
<proteinExistence type="predicted"/>
<organism evidence="1 2">
    <name type="scientific">Kitasatospora aburaviensis</name>
    <dbReference type="NCBI Taxonomy" id="67265"/>
    <lineage>
        <taxon>Bacteria</taxon>
        <taxon>Bacillati</taxon>
        <taxon>Actinomycetota</taxon>
        <taxon>Actinomycetes</taxon>
        <taxon>Kitasatosporales</taxon>
        <taxon>Streptomycetaceae</taxon>
        <taxon>Kitasatospora</taxon>
    </lineage>
</organism>
<evidence type="ECO:0000313" key="2">
    <source>
        <dbReference type="Proteomes" id="UP001596067"/>
    </source>
</evidence>
<dbReference type="EMBL" id="JBHSOD010000010">
    <property type="protein sequence ID" value="MFC5885506.1"/>
    <property type="molecule type" value="Genomic_DNA"/>
</dbReference>
<sequence length="176" mass="18714">MPGENQGVADQAGAANRCEALLQHTLEAVRPALTWQHGVPTAGEVMLAHGTTDGSARWYVSRNRNILTVVSPARRGALLGVVERHWRRSGHIISSVNADHEMPGLYATTVDGYRLGLDFGTAGNAYVTATSPPVARTERISHPPGTPGIARYPGGHADLAPLPSAFCPFWSDRDGG</sequence>
<comment type="caution">
    <text evidence="1">The sequence shown here is derived from an EMBL/GenBank/DDBJ whole genome shotgun (WGS) entry which is preliminary data.</text>
</comment>
<evidence type="ECO:0000313" key="1">
    <source>
        <dbReference type="EMBL" id="MFC5885506.1"/>
    </source>
</evidence>
<gene>
    <name evidence="1" type="ORF">ACFP0N_11040</name>
</gene>
<dbReference type="Proteomes" id="UP001596067">
    <property type="component" value="Unassembled WGS sequence"/>
</dbReference>
<accession>A0ABW1EUM6</accession>
<dbReference type="RefSeq" id="WP_313761670.1">
    <property type="nucleotide sequence ID" value="NZ_BAAAVH010000049.1"/>
</dbReference>
<name>A0ABW1EUM6_9ACTN</name>
<protein>
    <submittedName>
        <fullName evidence="1">Uncharacterized protein</fullName>
    </submittedName>
</protein>